<evidence type="ECO:0000313" key="2">
    <source>
        <dbReference type="Proteomes" id="UP000829384"/>
    </source>
</evidence>
<gene>
    <name evidence="1" type="ORF">H9J30_00305</name>
</gene>
<accession>A0ABS9QSE2</accession>
<sequence>MSYFKISNETAVQAFKDFNAAKSALIEQATVLANHFGGEPIFSNRIDKVSFAGINFHNFNQLENNHLWFKPKATNCFASEPKYGKPKAADREALEAIKATYNAMKPEPVSREPLLASLGVSYGDCLFSRLDMFLHNDVIYLDTSLPLIDATEIFGSEYQAAKNEYTAGKKASKQPAQASAA</sequence>
<evidence type="ECO:0000313" key="1">
    <source>
        <dbReference type="EMBL" id="MCG9962386.1"/>
    </source>
</evidence>
<organism evidence="1 2">
    <name type="scientific">Shewanella cutis</name>
    <dbReference type="NCBI Taxonomy" id="2766780"/>
    <lineage>
        <taxon>Bacteria</taxon>
        <taxon>Pseudomonadati</taxon>
        <taxon>Pseudomonadota</taxon>
        <taxon>Gammaproteobacteria</taxon>
        <taxon>Alteromonadales</taxon>
        <taxon>Shewanellaceae</taxon>
        <taxon>Shewanella</taxon>
    </lineage>
</organism>
<dbReference type="Proteomes" id="UP000829384">
    <property type="component" value="Unassembled WGS sequence"/>
</dbReference>
<keyword evidence="2" id="KW-1185">Reference proteome</keyword>
<name>A0ABS9QSE2_9GAMM</name>
<protein>
    <submittedName>
        <fullName evidence="1">Uncharacterized protein</fullName>
    </submittedName>
</protein>
<dbReference type="EMBL" id="JACSDI010000001">
    <property type="protein sequence ID" value="MCG9962386.1"/>
    <property type="molecule type" value="Genomic_DNA"/>
</dbReference>
<proteinExistence type="predicted"/>
<comment type="caution">
    <text evidence="1">The sequence shown here is derived from an EMBL/GenBank/DDBJ whole genome shotgun (WGS) entry which is preliminary data.</text>
</comment>
<reference evidence="1 2" key="1">
    <citation type="submission" date="2020-08" db="EMBL/GenBank/DDBJ databases">
        <title>Whole genome sequence of Shewanella sp strain PS-2.</title>
        <authorList>
            <person name="Das S.K."/>
        </authorList>
    </citation>
    <scope>NUCLEOTIDE SEQUENCE [LARGE SCALE GENOMIC DNA]</scope>
    <source>
        <strain evidence="1 2">PS-2</strain>
    </source>
</reference>